<feature type="domain" description="Deleted in lung and esophageal cancer protein 1 Ig-like" evidence="8">
    <location>
        <begin position="305"/>
        <end position="399"/>
    </location>
</feature>
<dbReference type="GO" id="GO:0008285">
    <property type="term" value="P:negative regulation of cell population proliferation"/>
    <property type="evidence" value="ECO:0007669"/>
    <property type="project" value="InterPro"/>
</dbReference>
<feature type="region of interest" description="Disordered" evidence="6">
    <location>
        <begin position="151"/>
        <end position="170"/>
    </location>
</feature>
<dbReference type="Gene3D" id="2.60.40.10">
    <property type="entry name" value="Immunoglobulins"/>
    <property type="match status" value="8"/>
</dbReference>
<evidence type="ECO:0000256" key="1">
    <source>
        <dbReference type="ARBA" id="ARBA00004138"/>
    </source>
</evidence>
<dbReference type="GO" id="GO:0005929">
    <property type="term" value="C:cilium"/>
    <property type="evidence" value="ECO:0007669"/>
    <property type="project" value="UniProtKB-SubCell"/>
</dbReference>
<keyword evidence="4" id="KW-0969">Cilium</keyword>
<evidence type="ECO:0000259" key="7">
    <source>
        <dbReference type="Pfam" id="PF22544"/>
    </source>
</evidence>
<dbReference type="OrthoDB" id="2115465at2759"/>
<dbReference type="Pfam" id="PF23277">
    <property type="entry name" value="Ig_Dlec1_1"/>
    <property type="match status" value="1"/>
</dbReference>
<dbReference type="GO" id="GO:0015631">
    <property type="term" value="F:tubulin binding"/>
    <property type="evidence" value="ECO:0007669"/>
    <property type="project" value="TreeGrafter"/>
</dbReference>
<dbReference type="InterPro" id="IPR053879">
    <property type="entry name" value="HYDIN_VesB_CFA65-like_Ig"/>
</dbReference>
<evidence type="ECO:0000256" key="5">
    <source>
        <dbReference type="ARBA" id="ARBA00023273"/>
    </source>
</evidence>
<dbReference type="InterPro" id="IPR013783">
    <property type="entry name" value="Ig-like_fold"/>
</dbReference>
<dbReference type="PANTHER" id="PTHR46348:SF1">
    <property type="entry name" value="DELETED IN LUNG AND ESOPHAGEAL CANCER PROTEIN 1"/>
    <property type="match status" value="1"/>
</dbReference>
<comment type="subcellular location">
    <subcellularLocation>
        <location evidence="1">Cell projection</location>
        <location evidence="1">Cilium</location>
    </subcellularLocation>
    <subcellularLocation>
        <location evidence="2">Cytoplasm</location>
    </subcellularLocation>
</comment>
<accession>A0A6P7KLV4</accession>
<feature type="region of interest" description="Disordered" evidence="6">
    <location>
        <begin position="1473"/>
        <end position="1493"/>
    </location>
</feature>
<dbReference type="Proteomes" id="UP000515145">
    <property type="component" value="Chromosome 20"/>
</dbReference>
<dbReference type="Pfam" id="PF22544">
    <property type="entry name" value="HYDIN_VesB_CFA65-like_Ig"/>
    <property type="match status" value="2"/>
</dbReference>
<protein>
    <submittedName>
        <fullName evidence="10">Deleted in lung and esophageal cancer protein 1</fullName>
    </submittedName>
</protein>
<evidence type="ECO:0000256" key="6">
    <source>
        <dbReference type="SAM" id="MobiDB-lite"/>
    </source>
</evidence>
<feature type="compositionally biased region" description="Polar residues" evidence="6">
    <location>
        <begin position="1264"/>
        <end position="1274"/>
    </location>
</feature>
<feature type="region of interest" description="Disordered" evidence="6">
    <location>
        <begin position="214"/>
        <end position="241"/>
    </location>
</feature>
<dbReference type="InParanoid" id="A0A6P7KLV4"/>
<feature type="compositionally biased region" description="Low complexity" evidence="6">
    <location>
        <begin position="1275"/>
        <end position="1285"/>
    </location>
</feature>
<dbReference type="GeneID" id="114453584"/>
<dbReference type="RefSeq" id="XP_028289337.1">
    <property type="nucleotide sequence ID" value="XM_028433536.1"/>
</dbReference>
<evidence type="ECO:0000256" key="2">
    <source>
        <dbReference type="ARBA" id="ARBA00004496"/>
    </source>
</evidence>
<keyword evidence="5" id="KW-0966">Cell projection</keyword>
<sequence>MMDEPKARRELRVEPYVNRHRPASGVSQDISHVAASIFKELYTNDIIGKDTVSNLVKTKSGRRDYHDRYVEELRQAHSEYEECVKKADLLESHIIQARVRAADIESRASERQREQMGDVCEYPGLLTVKSAFPLCVDNNVLKMNNQISPQDYLPTPKPQVRAPTAVKSDPAKPTIAYTMRVSREPRDDGYALTPRGEKAVLGMNKLDHNLTLEFSSDTPTRKNSAKEKSIPTKSRPKWKYAPSAKDRTEILDKLQKLKDQYGFIRNPRFLPPNAQQGGMSLIQPRNKVKTADGKQSLTDDSVPLFVAEPSVLVFTDYIVGHIYETTLELKNTTSASRHVRVIPPTTPYFSLGLGRFPGEGGVVAPGMSCKYTLRFAPDSLGQYKDFIVVESQAEDPLVVPIEAWRPPPVLTLPRVLECGYCLIGGVKFVEFLCQNIGLSPGTFCIIPRNQWPASNLRSLTRTYFCEQPPFAVSPSIFVLQPGEATVVEVVFFPSTAERICQVFTVICDNCQVKDISIEGQGQVIALELVSVSGEEELPVVGEVRDLTAEHFVRFSVCHPHAVQQKTLVIRNNVHLELPFHWQIMKPNLHPLLPGETPESSHIQFHPATDDSFHISPMSGTLAPCQDHKFLLTFCPKELKDYHSVCHLVLSGVPHPPASSDSSVLQPVQTGSKSKLSSVIIMEIEVKGSAEPYHVLLEPYALMIPGEIFISTATHRQFKMWNHSKTFIRFQWERMNSSSHIIEVEPSSGRIEENECLDLDLIVTGCKPGRVVTSLVCHIQHRHEPVTLPVEVSFKGPTVTVSVPTVDFGLVKLGEHAQTTLLLTNTTHLEASWMLEDRSHSQQEHQDTQISVEPCRGVLPPFASCSVDLHFKPHSCQQFETELELIVTNGTGCHLSMRADVQSPQVCLLNCKLALSELYIGIPVKSSVTLFNQTLLPSHFSWTAYLQGRQASLCEATFEPSFGTLGPNTSMKITVTFTSHADLELTEVAALCEVQGMNFPLVLGIVASKPKTLSVSYSLPNASPPQEDHSPSMPLLDFGDVILQQAVTKQLLITNQTAIPAPFSIQAEYFTCHALKSQNQSEKRYVKTPLHSFQAKKLEEKAYEEFVSSLLAQGKGAAFFVLPDTGTLGPFETQAVDVTAYTEMWGEYRDHLICKVGELKPQLIPMQMTVKGCPLYFQMTGPRADGQRQRPIIQFGTHVSGGDTVSRSLRINNPTMFDIRVDWETYNIDRNDRKLLDLVVAFGGAFPLKDADGNEVVRLPEGNACTSWRNTDTPPSSESSHSSLQSMTEFICEEDHEEEEKTCLYPSPAKKNFISVYIRPHLGNQSDYPYCITPQQIVIPAKSSGTIHVSFTPLTLSGSTCESRCAGFASGYMSLDAEMAGCVPGKVGRAQGLDLEPVRLDLLAAVKPAVLLVQMEEDDEVLEFHASAGDLLRAESDKELAVQEFNITQSFQLKNTSEMPLYFRLTTQPPFLILKPQPRNQTSNSSNPSTSDNRALVLQPQGSMQVKVAFHCSLSLLDHVDQASEEVSPGVRLVHSASGQRKLRFQQNLLIHYSNSSLQTVPLRANLSLSTLSLSADDINFGVCFVGHTQTREVHLHSHGAHTYWRSLTKSDEGLHVFRVTPDFGLLRSKKLYASSCSQRLKISFTPSEDKEFRAAVVIQSPLVETSLLLQLQGTGSFDEMYSSSYIQSPPNV</sequence>
<proteinExistence type="predicted"/>
<organism evidence="9 10">
    <name type="scientific">Parambassis ranga</name>
    <name type="common">Indian glassy fish</name>
    <dbReference type="NCBI Taxonomy" id="210632"/>
    <lineage>
        <taxon>Eukaryota</taxon>
        <taxon>Metazoa</taxon>
        <taxon>Chordata</taxon>
        <taxon>Craniata</taxon>
        <taxon>Vertebrata</taxon>
        <taxon>Euteleostomi</taxon>
        <taxon>Actinopterygii</taxon>
        <taxon>Neopterygii</taxon>
        <taxon>Teleostei</taxon>
        <taxon>Neoteleostei</taxon>
        <taxon>Acanthomorphata</taxon>
        <taxon>Ovalentaria</taxon>
        <taxon>Ambassidae</taxon>
        <taxon>Parambassis</taxon>
    </lineage>
</organism>
<feature type="region of interest" description="Disordered" evidence="6">
    <location>
        <begin position="1264"/>
        <end position="1285"/>
    </location>
</feature>
<reference evidence="10" key="1">
    <citation type="submission" date="2025-08" db="UniProtKB">
        <authorList>
            <consortium name="RefSeq"/>
        </authorList>
    </citation>
    <scope>IDENTIFICATION</scope>
</reference>
<dbReference type="PANTHER" id="PTHR46348">
    <property type="entry name" value="DELETED IN LUNG AND ESOPHAGEAL CANCER PROTEIN 1"/>
    <property type="match status" value="1"/>
</dbReference>
<evidence type="ECO:0000313" key="10">
    <source>
        <dbReference type="RefSeq" id="XP_028289337.1"/>
    </source>
</evidence>
<feature type="domain" description="HYDIN/VesB/CFA65-like Ig-like" evidence="7">
    <location>
        <begin position="796"/>
        <end position="898"/>
    </location>
</feature>
<name>A0A6P7KLV4_9TELE</name>
<dbReference type="GO" id="GO:0005737">
    <property type="term" value="C:cytoplasm"/>
    <property type="evidence" value="ECO:0007669"/>
    <property type="project" value="UniProtKB-SubCell"/>
</dbReference>
<dbReference type="Pfam" id="PF23316">
    <property type="entry name" value="Ig_DLEC1_6th"/>
    <property type="match status" value="1"/>
</dbReference>
<evidence type="ECO:0000313" key="9">
    <source>
        <dbReference type="Proteomes" id="UP000515145"/>
    </source>
</evidence>
<evidence type="ECO:0000256" key="4">
    <source>
        <dbReference type="ARBA" id="ARBA00023069"/>
    </source>
</evidence>
<keyword evidence="3" id="KW-0963">Cytoplasm</keyword>
<feature type="domain" description="HYDIN/VesB/CFA65-like Ig-like" evidence="7">
    <location>
        <begin position="408"/>
        <end position="520"/>
    </location>
</feature>
<feature type="compositionally biased region" description="Low complexity" evidence="6">
    <location>
        <begin position="1476"/>
        <end position="1493"/>
    </location>
</feature>
<evidence type="ECO:0000259" key="8">
    <source>
        <dbReference type="Pfam" id="PF23277"/>
    </source>
</evidence>
<dbReference type="InterPro" id="IPR059041">
    <property type="entry name" value="Ig_DLEC1_1"/>
</dbReference>
<dbReference type="CTD" id="9940"/>
<dbReference type="InterPro" id="IPR033304">
    <property type="entry name" value="DLEC1"/>
</dbReference>
<keyword evidence="9" id="KW-1185">Reference proteome</keyword>
<evidence type="ECO:0000256" key="3">
    <source>
        <dbReference type="ARBA" id="ARBA00022490"/>
    </source>
</evidence>
<gene>
    <name evidence="10" type="primary">dlec1</name>
</gene>